<organism evidence="1">
    <name type="scientific">Lepeophtheirus salmonis</name>
    <name type="common">Salmon louse</name>
    <name type="synonym">Caligus salmonis</name>
    <dbReference type="NCBI Taxonomy" id="72036"/>
    <lineage>
        <taxon>Eukaryota</taxon>
        <taxon>Metazoa</taxon>
        <taxon>Ecdysozoa</taxon>
        <taxon>Arthropoda</taxon>
        <taxon>Crustacea</taxon>
        <taxon>Multicrustacea</taxon>
        <taxon>Hexanauplia</taxon>
        <taxon>Copepoda</taxon>
        <taxon>Siphonostomatoida</taxon>
        <taxon>Caligidae</taxon>
        <taxon>Lepeophtheirus</taxon>
    </lineage>
</organism>
<proteinExistence type="predicted"/>
<protein>
    <submittedName>
        <fullName evidence="1">Uncharacterized protein</fullName>
    </submittedName>
</protein>
<sequence length="40" mass="4414">MVTTVTGNSKGIPKLGSAGINVIKTTNEVHQWIWCHSEYL</sequence>
<dbReference type="EMBL" id="HACA01020105">
    <property type="protein sequence ID" value="CDW37466.1"/>
    <property type="molecule type" value="Transcribed_RNA"/>
</dbReference>
<name>A0A0K2UIF0_LEPSM</name>
<evidence type="ECO:0000313" key="1">
    <source>
        <dbReference type="EMBL" id="CDW37466.1"/>
    </source>
</evidence>
<dbReference type="AlphaFoldDB" id="A0A0K2UIF0"/>
<reference evidence="1" key="1">
    <citation type="submission" date="2014-05" db="EMBL/GenBank/DDBJ databases">
        <authorList>
            <person name="Chronopoulou M."/>
        </authorList>
    </citation>
    <scope>NUCLEOTIDE SEQUENCE</scope>
    <source>
        <tissue evidence="1">Whole organism</tissue>
    </source>
</reference>
<accession>A0A0K2UIF0</accession>